<feature type="domain" description="ABC transporter" evidence="1">
    <location>
        <begin position="18"/>
        <end position="63"/>
    </location>
</feature>
<accession>A0A383CKC2</accession>
<name>A0A383CKC2_9ZZZZ</name>
<dbReference type="GO" id="GO:0005743">
    <property type="term" value="C:mitochondrial inner membrane"/>
    <property type="evidence" value="ECO:0007669"/>
    <property type="project" value="TreeGrafter"/>
</dbReference>
<dbReference type="AlphaFoldDB" id="A0A383CKC2"/>
<dbReference type="PANTHER" id="PTHR43394:SF7">
    <property type="entry name" value="ABC TRANSPORTER B FAMILY MEMBER 28"/>
    <property type="match status" value="1"/>
</dbReference>
<dbReference type="Gene3D" id="3.40.50.300">
    <property type="entry name" value="P-loop containing nucleotide triphosphate hydrolases"/>
    <property type="match status" value="1"/>
</dbReference>
<dbReference type="SUPFAM" id="SSF52540">
    <property type="entry name" value="P-loop containing nucleoside triphosphate hydrolases"/>
    <property type="match status" value="1"/>
</dbReference>
<dbReference type="InterPro" id="IPR039421">
    <property type="entry name" value="Type_1_exporter"/>
</dbReference>
<evidence type="ECO:0000259" key="1">
    <source>
        <dbReference type="Pfam" id="PF00005"/>
    </source>
</evidence>
<dbReference type="Pfam" id="PF00005">
    <property type="entry name" value="ABC_tran"/>
    <property type="match status" value="1"/>
</dbReference>
<reference evidence="2" key="1">
    <citation type="submission" date="2018-05" db="EMBL/GenBank/DDBJ databases">
        <authorList>
            <person name="Lanie J.A."/>
            <person name="Ng W.-L."/>
            <person name="Kazmierczak K.M."/>
            <person name="Andrzejewski T.M."/>
            <person name="Davidsen T.M."/>
            <person name="Wayne K.J."/>
            <person name="Tettelin H."/>
            <person name="Glass J.I."/>
            <person name="Rusch D."/>
            <person name="Podicherti R."/>
            <person name="Tsui H.-C.T."/>
            <person name="Winkler M.E."/>
        </authorList>
    </citation>
    <scope>NUCLEOTIDE SEQUENCE</scope>
</reference>
<dbReference type="GO" id="GO:0015421">
    <property type="term" value="F:ABC-type oligopeptide transporter activity"/>
    <property type="evidence" value="ECO:0007669"/>
    <property type="project" value="TreeGrafter"/>
</dbReference>
<dbReference type="InterPro" id="IPR027417">
    <property type="entry name" value="P-loop_NTPase"/>
</dbReference>
<dbReference type="PANTHER" id="PTHR43394">
    <property type="entry name" value="ATP-DEPENDENT PERMEASE MDL1, MITOCHONDRIAL"/>
    <property type="match status" value="1"/>
</dbReference>
<organism evidence="2">
    <name type="scientific">marine metagenome</name>
    <dbReference type="NCBI Taxonomy" id="408172"/>
    <lineage>
        <taxon>unclassified sequences</taxon>
        <taxon>metagenomes</taxon>
        <taxon>ecological metagenomes</taxon>
    </lineage>
</organism>
<dbReference type="EMBL" id="UINC01209469">
    <property type="protein sequence ID" value="SVE32499.1"/>
    <property type="molecule type" value="Genomic_DNA"/>
</dbReference>
<protein>
    <recommendedName>
        <fullName evidence="1">ABC transporter domain-containing protein</fullName>
    </recommendedName>
</protein>
<dbReference type="GO" id="GO:0090374">
    <property type="term" value="P:oligopeptide export from mitochondrion"/>
    <property type="evidence" value="ECO:0007669"/>
    <property type="project" value="TreeGrafter"/>
</dbReference>
<evidence type="ECO:0000313" key="2">
    <source>
        <dbReference type="EMBL" id="SVE32499.1"/>
    </source>
</evidence>
<dbReference type="InterPro" id="IPR003439">
    <property type="entry name" value="ABC_transporter-like_ATP-bd"/>
</dbReference>
<dbReference type="GO" id="GO:0005524">
    <property type="term" value="F:ATP binding"/>
    <property type="evidence" value="ECO:0007669"/>
    <property type="project" value="InterPro"/>
</dbReference>
<dbReference type="GO" id="GO:0016887">
    <property type="term" value="F:ATP hydrolysis activity"/>
    <property type="evidence" value="ECO:0007669"/>
    <property type="project" value="InterPro"/>
</dbReference>
<proteinExistence type="predicted"/>
<gene>
    <name evidence="2" type="ORF">METZ01_LOCUS485353</name>
</gene>
<sequence>ADEIIAAAKAANCHEFIITLPEGYDARVGERGVKLSVGEKQRVSIARALLADAPLLILDEATASVDTATERLIQEALEHLMEGRTSFVIAHRLSTIRHANQILVLKNGEVIERGTHETLLEQNGLYAKLARIQNTTFIEESFEKLEG</sequence>
<feature type="non-terminal residue" evidence="2">
    <location>
        <position position="1"/>
    </location>
</feature>